<keyword evidence="15" id="KW-1185">Reference proteome</keyword>
<dbReference type="EC" id="2.1.2.11" evidence="9"/>
<evidence type="ECO:0000313" key="14">
    <source>
        <dbReference type="EMBL" id="PRD66199.1"/>
    </source>
</evidence>
<feature type="binding site" evidence="9 12">
    <location>
        <position position="140"/>
    </location>
    <ligand>
        <name>Mg(2+)</name>
        <dbReference type="ChEBI" id="CHEBI:18420"/>
    </ligand>
</feature>
<dbReference type="OrthoDB" id="9781789at2"/>
<evidence type="ECO:0000256" key="5">
    <source>
        <dbReference type="ARBA" id="ARBA00022679"/>
    </source>
</evidence>
<dbReference type="InterPro" id="IPR040442">
    <property type="entry name" value="Pyrv_kinase-like_dom_sf"/>
</dbReference>
<dbReference type="EMBL" id="PVLQ01000015">
    <property type="protein sequence ID" value="PRD66199.1"/>
    <property type="molecule type" value="Genomic_DNA"/>
</dbReference>
<keyword evidence="7 9" id="KW-0460">Magnesium</keyword>
<comment type="cofactor">
    <cofactor evidence="9 12">
        <name>Mg(2+)</name>
        <dbReference type="ChEBI" id="CHEBI:18420"/>
    </cofactor>
    <text evidence="9 12">Binds 1 Mg(2+) ion per subunit.</text>
</comment>
<evidence type="ECO:0000256" key="10">
    <source>
        <dbReference type="PIRSR" id="PIRSR000388-1"/>
    </source>
</evidence>
<evidence type="ECO:0000256" key="11">
    <source>
        <dbReference type="PIRSR" id="PIRSR000388-2"/>
    </source>
</evidence>
<dbReference type="SUPFAM" id="SSF51621">
    <property type="entry name" value="Phosphoenolpyruvate/pyruvate domain"/>
    <property type="match status" value="1"/>
</dbReference>
<evidence type="ECO:0000256" key="4">
    <source>
        <dbReference type="ARBA" id="ARBA00022655"/>
    </source>
</evidence>
<feature type="binding site" evidence="9 11">
    <location>
        <position position="109"/>
    </location>
    <ligand>
        <name>3-methyl-2-oxobutanoate</name>
        <dbReference type="ChEBI" id="CHEBI:11851"/>
    </ligand>
</feature>
<feature type="active site" description="Proton acceptor" evidence="9 10">
    <location>
        <position position="207"/>
    </location>
</feature>
<dbReference type="PANTHER" id="PTHR20881:SF0">
    <property type="entry name" value="3-METHYL-2-OXOBUTANOATE HYDROXYMETHYLTRANSFERASE"/>
    <property type="match status" value="1"/>
</dbReference>
<dbReference type="GO" id="GO:0003864">
    <property type="term" value="F:3-methyl-2-oxobutanoate hydroxymethyltransferase activity"/>
    <property type="evidence" value="ECO:0007669"/>
    <property type="project" value="UniProtKB-UniRule"/>
</dbReference>
<comment type="subunit">
    <text evidence="3 9">Homodecamer; pentamer of dimers.</text>
</comment>
<evidence type="ECO:0000256" key="3">
    <source>
        <dbReference type="ARBA" id="ARBA00011424"/>
    </source>
</evidence>
<evidence type="ECO:0000256" key="8">
    <source>
        <dbReference type="ARBA" id="ARBA00056497"/>
    </source>
</evidence>
<dbReference type="NCBIfam" id="TIGR00222">
    <property type="entry name" value="panB"/>
    <property type="match status" value="1"/>
</dbReference>
<dbReference type="Pfam" id="PF02548">
    <property type="entry name" value="Pantoate_transf"/>
    <property type="match status" value="1"/>
</dbReference>
<organism evidence="14 15">
    <name type="scientific">Malikia granosa</name>
    <dbReference type="NCBI Taxonomy" id="263067"/>
    <lineage>
        <taxon>Bacteria</taxon>
        <taxon>Pseudomonadati</taxon>
        <taxon>Pseudomonadota</taxon>
        <taxon>Betaproteobacteria</taxon>
        <taxon>Burkholderiales</taxon>
        <taxon>Comamonadaceae</taxon>
        <taxon>Malikia</taxon>
    </lineage>
</organism>
<dbReference type="NCBIfam" id="NF001452">
    <property type="entry name" value="PRK00311.1"/>
    <property type="match status" value="1"/>
</dbReference>
<keyword evidence="6 9" id="KW-0479">Metal-binding</keyword>
<sequence length="291" mass="30896">MSETLASTPYGTLPTAASLPQRKPVSLPRLHEMRERGEKITMLTAYDATFAAAADSAGVETLLIGDSLGMVCQGLSSTVGVTLETMCYHTESVARGLRRVQGTAWIVADLPFGSYQESKEQAIRSASALMHAGAHMIKLEGGGWTTETVAFLVERGIPVCGHLGLTPQTVHALGGYRVQGRSDSDAQRLRRDALALQDAGADMLVLEMVPALLAAELTPELSRCHTIGIGSGNGTAGQVLVMHDMLGMGLGKTPKFVRNFMAGNDSVRDAMAAYVAAVKDGSFPDNRLHAW</sequence>
<dbReference type="GO" id="GO:0032259">
    <property type="term" value="P:methylation"/>
    <property type="evidence" value="ECO:0007669"/>
    <property type="project" value="UniProtKB-KW"/>
</dbReference>
<comment type="caution">
    <text evidence="14">The sequence shown here is derived from an EMBL/GenBank/DDBJ whole genome shotgun (WGS) entry which is preliminary data.</text>
</comment>
<feature type="region of interest" description="Disordered" evidence="13">
    <location>
        <begin position="1"/>
        <end position="21"/>
    </location>
</feature>
<dbReference type="GO" id="GO:0005737">
    <property type="term" value="C:cytoplasm"/>
    <property type="evidence" value="ECO:0007669"/>
    <property type="project" value="UniProtKB-SubCell"/>
</dbReference>
<feature type="binding site" evidence="9 12">
    <location>
        <position position="66"/>
    </location>
    <ligand>
        <name>Mg(2+)</name>
        <dbReference type="ChEBI" id="CHEBI:18420"/>
    </ligand>
</feature>
<reference evidence="14 15" key="1">
    <citation type="submission" date="2018-03" db="EMBL/GenBank/DDBJ databases">
        <title>Comparative genomics illustrates the genes involved in a hyperalkaliphilic mechanisms of Serpentinomonas isolated from highly-alkaline calcium-rich serpentinized springs.</title>
        <authorList>
            <person name="Suzuki S."/>
            <person name="Ishii S."/>
            <person name="Walworth N."/>
            <person name="Bird L."/>
            <person name="Kuenen J.G."/>
            <person name="Nealson K.H."/>
        </authorList>
    </citation>
    <scope>NUCLEOTIDE SEQUENCE [LARGE SCALE GENOMIC DNA]</scope>
    <source>
        <strain evidence="14 15">P1</strain>
    </source>
</reference>
<feature type="compositionally biased region" description="Polar residues" evidence="13">
    <location>
        <begin position="1"/>
        <end position="10"/>
    </location>
</feature>
<evidence type="ECO:0000256" key="12">
    <source>
        <dbReference type="PIRSR" id="PIRSR000388-3"/>
    </source>
</evidence>
<dbReference type="GO" id="GO:0008168">
    <property type="term" value="F:methyltransferase activity"/>
    <property type="evidence" value="ECO:0007669"/>
    <property type="project" value="UniProtKB-KW"/>
</dbReference>
<feature type="binding site" evidence="9 12">
    <location>
        <position position="109"/>
    </location>
    <ligand>
        <name>Mg(2+)</name>
        <dbReference type="ChEBI" id="CHEBI:18420"/>
    </ligand>
</feature>
<evidence type="ECO:0000256" key="7">
    <source>
        <dbReference type="ARBA" id="ARBA00022842"/>
    </source>
</evidence>
<feature type="binding site" evidence="9 11">
    <location>
        <position position="138"/>
    </location>
    <ligand>
        <name>3-methyl-2-oxobutanoate</name>
        <dbReference type="ChEBI" id="CHEBI:11851"/>
    </ligand>
</feature>
<gene>
    <name evidence="9 14" type="primary">panB</name>
    <name evidence="14" type="ORF">C6P64_05030</name>
</gene>
<dbReference type="AlphaFoldDB" id="A0A2S9K6V7"/>
<dbReference type="RefSeq" id="WP_105747504.1">
    <property type="nucleotide sequence ID" value="NZ_PVLQ01000015.1"/>
</dbReference>
<dbReference type="GO" id="GO:0015940">
    <property type="term" value="P:pantothenate biosynthetic process"/>
    <property type="evidence" value="ECO:0007669"/>
    <property type="project" value="UniProtKB-UniRule"/>
</dbReference>
<keyword evidence="5 9" id="KW-0808">Transferase</keyword>
<dbReference type="GO" id="GO:0000287">
    <property type="term" value="F:magnesium ion binding"/>
    <property type="evidence" value="ECO:0007669"/>
    <property type="project" value="TreeGrafter"/>
</dbReference>
<dbReference type="InterPro" id="IPR015813">
    <property type="entry name" value="Pyrv/PenolPyrv_kinase-like_dom"/>
</dbReference>
<dbReference type="InterPro" id="IPR003700">
    <property type="entry name" value="Pantoate_hydroxy_MeTrfase"/>
</dbReference>
<keyword evidence="9" id="KW-0963">Cytoplasm</keyword>
<keyword evidence="14" id="KW-0489">Methyltransferase</keyword>
<comment type="subcellular location">
    <subcellularLocation>
        <location evidence="9">Cytoplasm</location>
    </subcellularLocation>
</comment>
<evidence type="ECO:0000256" key="6">
    <source>
        <dbReference type="ARBA" id="ARBA00022723"/>
    </source>
</evidence>
<accession>A0A2S9K6V7</accession>
<dbReference type="CDD" id="cd06557">
    <property type="entry name" value="KPHMT-like"/>
    <property type="match status" value="1"/>
</dbReference>
<dbReference type="FunFam" id="3.20.20.60:FF:000003">
    <property type="entry name" value="3-methyl-2-oxobutanoate hydroxymethyltransferase"/>
    <property type="match status" value="1"/>
</dbReference>
<evidence type="ECO:0000256" key="13">
    <source>
        <dbReference type="SAM" id="MobiDB-lite"/>
    </source>
</evidence>
<comment type="catalytic activity">
    <reaction evidence="9">
        <text>(6R)-5,10-methylene-5,6,7,8-tetrahydrofolate + 3-methyl-2-oxobutanoate + H2O = 2-dehydropantoate + (6S)-5,6,7,8-tetrahydrofolate</text>
        <dbReference type="Rhea" id="RHEA:11824"/>
        <dbReference type="ChEBI" id="CHEBI:11561"/>
        <dbReference type="ChEBI" id="CHEBI:11851"/>
        <dbReference type="ChEBI" id="CHEBI:15377"/>
        <dbReference type="ChEBI" id="CHEBI:15636"/>
        <dbReference type="ChEBI" id="CHEBI:57453"/>
        <dbReference type="EC" id="2.1.2.11"/>
    </reaction>
</comment>
<name>A0A2S9K6V7_9BURK</name>
<dbReference type="PIRSF" id="PIRSF000388">
    <property type="entry name" value="Pantoate_hydroxy_MeTrfase"/>
    <property type="match status" value="1"/>
</dbReference>
<feature type="binding site" evidence="9 11">
    <location>
        <begin position="66"/>
        <end position="67"/>
    </location>
    <ligand>
        <name>3-methyl-2-oxobutanoate</name>
        <dbReference type="ChEBI" id="CHEBI:11851"/>
    </ligand>
</feature>
<comment type="function">
    <text evidence="8 9">Catalyzes the reversible reaction in which hydroxymethyl group from 5,10-methylenetetrahydrofolate is transferred onto alpha-ketoisovalerate to form ketopantoate.</text>
</comment>
<protein>
    <recommendedName>
        <fullName evidence="9">3-methyl-2-oxobutanoate hydroxymethyltransferase</fullName>
        <ecNumber evidence="9">2.1.2.11</ecNumber>
    </recommendedName>
    <alternativeName>
        <fullName evidence="9">Ketopantoate hydroxymethyltransferase</fullName>
        <shortName evidence="9">KPHMT</shortName>
    </alternativeName>
</protein>
<dbReference type="PANTHER" id="PTHR20881">
    <property type="entry name" value="3-METHYL-2-OXOBUTANOATE HYDROXYMETHYLTRANSFERASE"/>
    <property type="match status" value="1"/>
</dbReference>
<keyword evidence="4 9" id="KW-0566">Pantothenate biosynthesis</keyword>
<evidence type="ECO:0000313" key="15">
    <source>
        <dbReference type="Proteomes" id="UP000238589"/>
    </source>
</evidence>
<comment type="pathway">
    <text evidence="1 9">Cofactor biosynthesis; (R)-pantothenate biosynthesis; (R)-pantoate from 3-methyl-2-oxobutanoate: step 1/2.</text>
</comment>
<dbReference type="Proteomes" id="UP000238589">
    <property type="component" value="Unassembled WGS sequence"/>
</dbReference>
<evidence type="ECO:0000256" key="2">
    <source>
        <dbReference type="ARBA" id="ARBA00008676"/>
    </source>
</evidence>
<dbReference type="Gene3D" id="3.20.20.60">
    <property type="entry name" value="Phosphoenolpyruvate-binding domains"/>
    <property type="match status" value="1"/>
</dbReference>
<evidence type="ECO:0000256" key="9">
    <source>
        <dbReference type="HAMAP-Rule" id="MF_00156"/>
    </source>
</evidence>
<comment type="similarity">
    <text evidence="2 9">Belongs to the PanB family.</text>
</comment>
<proteinExistence type="inferred from homology"/>
<evidence type="ECO:0000256" key="1">
    <source>
        <dbReference type="ARBA" id="ARBA00005033"/>
    </source>
</evidence>
<dbReference type="UniPathway" id="UPA00028">
    <property type="reaction ID" value="UER00003"/>
</dbReference>
<dbReference type="HAMAP" id="MF_00156">
    <property type="entry name" value="PanB"/>
    <property type="match status" value="1"/>
</dbReference>